<keyword evidence="1 2" id="KW-0732">Signal</keyword>
<feature type="domain" description="X8" evidence="3">
    <location>
        <begin position="32"/>
        <end position="109"/>
    </location>
</feature>
<dbReference type="AlphaFoldDB" id="A0AAV6WJJ7"/>
<keyword evidence="5" id="KW-1185">Reference proteome</keyword>
<comment type="caution">
    <text evidence="4">The sequence shown here is derived from an EMBL/GenBank/DDBJ whole genome shotgun (WGS) entry which is preliminary data.</text>
</comment>
<gene>
    <name evidence="4" type="ORF">BUALT_Bualt15G0111500</name>
</gene>
<name>A0AAV6WJJ7_9LAMI</name>
<dbReference type="SMART" id="SM00768">
    <property type="entry name" value="X8"/>
    <property type="match status" value="1"/>
</dbReference>
<reference evidence="4" key="1">
    <citation type="submission" date="2019-10" db="EMBL/GenBank/DDBJ databases">
        <authorList>
            <person name="Zhang R."/>
            <person name="Pan Y."/>
            <person name="Wang J."/>
            <person name="Ma R."/>
            <person name="Yu S."/>
        </authorList>
    </citation>
    <scope>NUCLEOTIDE SEQUENCE</scope>
    <source>
        <strain evidence="4">LA-IB0</strain>
        <tissue evidence="4">Leaf</tissue>
    </source>
</reference>
<dbReference type="InterPro" id="IPR044788">
    <property type="entry name" value="X8_dom_prot"/>
</dbReference>
<accession>A0AAV6WJJ7</accession>
<organism evidence="4 5">
    <name type="scientific">Buddleja alternifolia</name>
    <dbReference type="NCBI Taxonomy" id="168488"/>
    <lineage>
        <taxon>Eukaryota</taxon>
        <taxon>Viridiplantae</taxon>
        <taxon>Streptophyta</taxon>
        <taxon>Embryophyta</taxon>
        <taxon>Tracheophyta</taxon>
        <taxon>Spermatophyta</taxon>
        <taxon>Magnoliopsida</taxon>
        <taxon>eudicotyledons</taxon>
        <taxon>Gunneridae</taxon>
        <taxon>Pentapetalae</taxon>
        <taxon>asterids</taxon>
        <taxon>lamiids</taxon>
        <taxon>Lamiales</taxon>
        <taxon>Scrophulariaceae</taxon>
        <taxon>Buddlejeae</taxon>
        <taxon>Buddleja</taxon>
    </lineage>
</organism>
<evidence type="ECO:0000313" key="4">
    <source>
        <dbReference type="EMBL" id="KAG8369065.1"/>
    </source>
</evidence>
<protein>
    <recommendedName>
        <fullName evidence="3">X8 domain-containing protein</fullName>
    </recommendedName>
</protein>
<dbReference type="Proteomes" id="UP000826271">
    <property type="component" value="Unassembled WGS sequence"/>
</dbReference>
<evidence type="ECO:0000256" key="2">
    <source>
        <dbReference type="SAM" id="SignalP"/>
    </source>
</evidence>
<dbReference type="EMBL" id="WHWC01000015">
    <property type="protein sequence ID" value="KAG8369065.1"/>
    <property type="molecule type" value="Genomic_DNA"/>
</dbReference>
<dbReference type="PANTHER" id="PTHR31044">
    <property type="entry name" value="BETA-1,3 GLUCANASE"/>
    <property type="match status" value="1"/>
</dbReference>
<feature type="chain" id="PRO_5043686618" description="X8 domain-containing protein" evidence="2">
    <location>
        <begin position="22"/>
        <end position="110"/>
    </location>
</feature>
<evidence type="ECO:0000259" key="3">
    <source>
        <dbReference type="SMART" id="SM00768"/>
    </source>
</evidence>
<evidence type="ECO:0000313" key="5">
    <source>
        <dbReference type="Proteomes" id="UP000826271"/>
    </source>
</evidence>
<sequence>MAKNALSLLLMLSLLGVVAYANNEQSQKQADNYCIARLNAGKDALLQFLNFACAQIDCNPIQPGGLCFEPTTIISHGSYALDAFFRKTGSCNSLGRLQSSDPSYAKCRYP</sequence>
<evidence type="ECO:0000256" key="1">
    <source>
        <dbReference type="ARBA" id="ARBA00022729"/>
    </source>
</evidence>
<dbReference type="Pfam" id="PF07983">
    <property type="entry name" value="X8"/>
    <property type="match status" value="1"/>
</dbReference>
<dbReference type="InterPro" id="IPR012946">
    <property type="entry name" value="X8"/>
</dbReference>
<dbReference type="GO" id="GO:0009506">
    <property type="term" value="C:plasmodesma"/>
    <property type="evidence" value="ECO:0007669"/>
    <property type="project" value="UniProtKB-ARBA"/>
</dbReference>
<proteinExistence type="predicted"/>
<feature type="signal peptide" evidence="2">
    <location>
        <begin position="1"/>
        <end position="21"/>
    </location>
</feature>
<dbReference type="PANTHER" id="PTHR31044:SF52">
    <property type="entry name" value="OS01G0631500 PROTEIN"/>
    <property type="match status" value="1"/>
</dbReference>